<keyword evidence="6" id="KW-0067">ATP-binding</keyword>
<dbReference type="FunFam" id="1.10.8.430:FF:000003">
    <property type="entry name" value="Probable disease resistance protein At5g66910"/>
    <property type="match status" value="1"/>
</dbReference>
<dbReference type="GO" id="GO:0043531">
    <property type="term" value="F:ADP binding"/>
    <property type="evidence" value="ECO:0007669"/>
    <property type="project" value="InterPro"/>
</dbReference>
<evidence type="ECO:0000259" key="8">
    <source>
        <dbReference type="SMART" id="SM00382"/>
    </source>
</evidence>
<dbReference type="SUPFAM" id="SSF52058">
    <property type="entry name" value="L domain-like"/>
    <property type="match status" value="1"/>
</dbReference>
<feature type="coiled-coil region" evidence="7">
    <location>
        <begin position="29"/>
        <end position="63"/>
    </location>
</feature>
<dbReference type="AlphaFoldDB" id="A0A8D9G3L5"/>
<evidence type="ECO:0000256" key="1">
    <source>
        <dbReference type="ARBA" id="ARBA00008894"/>
    </source>
</evidence>
<dbReference type="InterPro" id="IPR002182">
    <property type="entry name" value="NB-ARC"/>
</dbReference>
<feature type="domain" description="AAA+ ATPase" evidence="8">
    <location>
        <begin position="173"/>
        <end position="317"/>
    </location>
</feature>
<evidence type="ECO:0000256" key="2">
    <source>
        <dbReference type="ARBA" id="ARBA00022614"/>
    </source>
</evidence>
<dbReference type="Gene3D" id="1.10.8.430">
    <property type="entry name" value="Helical domain of apoptotic protease-activating factors"/>
    <property type="match status" value="1"/>
</dbReference>
<keyword evidence="5" id="KW-0611">Plant defense</keyword>
<accession>A0A8D9G3L5</accession>
<sequence>MGGCLSLNFSCDKAVDQTCSCLFGDRNYIHMMEANLEALETAMEKLEDRRDDLLRRVSIEEDKGLERLAQVEGWLSRVARIDSQVSDLLKDEPTETKRLCVFRYCSTKCISSCEYGKKVSKKLKEVNELFPQGDFKDVAGKRRAAKVEKKRIQTTIGLDSMVEKAWNSIMKHERRTLGIYGMGGVGKTTLLATINNEFKDEFDVVIWVVVSKDLQYKGIQDQILRRLRADKEWENQTEEEKAFSIDDILGRKKFVLLLDDLWSEVELSKIGVPRPTQENGSKIVFTTRSKEVCSDMEADDKLQIDCLSRNEAWELFRSIVGEDTLKLHQDIPKIAKKISEKCYGLPLALNVIGKAMKYKEDVHQWRHAIEVLSTSSHEFPGMEEKILSVLKFSYDGLEDEKVKSCFLYCSLFPEDYEITKEELIEYWISEGFIDGKRDEDGSNNKGHDIIGSLVRAHLLMECEKEFTPGVKMHDVLREMAIWIGKEEEKQCVKTGVKLRRIPDDINWSDLRRISLMSNQIEEISCCPKCPNLSTLFLRDNMLKVIRGKFFQFMPALVVLDLSHNGYLNELPEEICRLTSLQCLNLSLTSISSLPVGLKGLRKLISLDLEYCPSLKSIDGIGTSLPNLQVLKLYQSRVFIDARSIEELQLLEHLKILDALMLESIQRVERLASCVQRLSILCVSAEVLTLNTVALGGLRQLEIEVSKISEIKIDWKSKEKEDLPSPCFRHLSSIFIYDLEGPKELSWLLFAPNLKHLHVANSKSLEEIIKKEKGMSISNVHPPDMTVPFAKLQSLTLRGLPELERICSNPQALPSLKKFDVQICPKLPLVSFRDTNRSKEVDE</sequence>
<keyword evidence="4" id="KW-0547">Nucleotide-binding</keyword>
<dbReference type="PANTHER" id="PTHR33463">
    <property type="entry name" value="NB-ARC DOMAIN-CONTAINING PROTEIN-RELATED"/>
    <property type="match status" value="1"/>
</dbReference>
<dbReference type="Pfam" id="PF23559">
    <property type="entry name" value="WHD_DRP"/>
    <property type="match status" value="1"/>
</dbReference>
<dbReference type="EMBL" id="LS974622">
    <property type="protein sequence ID" value="CAG7868069.1"/>
    <property type="molecule type" value="Genomic_DNA"/>
</dbReference>
<dbReference type="InterPro" id="IPR003593">
    <property type="entry name" value="AAA+_ATPase"/>
</dbReference>
<keyword evidence="7" id="KW-0175">Coiled coil</keyword>
<evidence type="ECO:0000313" key="9">
    <source>
        <dbReference type="EMBL" id="CAG7868065.1"/>
    </source>
</evidence>
<dbReference type="InterPro" id="IPR042197">
    <property type="entry name" value="Apaf_helical"/>
</dbReference>
<dbReference type="Proteomes" id="UP000694005">
    <property type="component" value="Chromosome A06"/>
</dbReference>
<evidence type="ECO:0000256" key="6">
    <source>
        <dbReference type="ARBA" id="ARBA00022840"/>
    </source>
</evidence>
<protein>
    <recommendedName>
        <fullName evidence="8">AAA+ ATPase domain-containing protein</fullName>
    </recommendedName>
</protein>
<dbReference type="Gramene" id="A06p03090.2_BraZ1">
    <property type="protein sequence ID" value="A06p03090.2_BraZ1.CDS.1"/>
    <property type="gene ID" value="A06g03090.2_BraZ1"/>
</dbReference>
<dbReference type="InterPro" id="IPR050905">
    <property type="entry name" value="Plant_NBS-LRR"/>
</dbReference>
<dbReference type="EMBL" id="LS974622">
    <property type="protein sequence ID" value="CAG7868065.1"/>
    <property type="molecule type" value="Genomic_DNA"/>
</dbReference>
<dbReference type="Pfam" id="PF23598">
    <property type="entry name" value="LRR_14"/>
    <property type="match status" value="1"/>
</dbReference>
<dbReference type="Gene3D" id="3.80.10.10">
    <property type="entry name" value="Ribonuclease Inhibitor"/>
    <property type="match status" value="2"/>
</dbReference>
<dbReference type="InterPro" id="IPR036388">
    <property type="entry name" value="WH-like_DNA-bd_sf"/>
</dbReference>
<comment type="similarity">
    <text evidence="1">Belongs to the disease resistance NB-LRR family.</text>
</comment>
<dbReference type="SUPFAM" id="SSF52540">
    <property type="entry name" value="P-loop containing nucleoside triphosphate hydrolases"/>
    <property type="match status" value="1"/>
</dbReference>
<dbReference type="FunFam" id="1.10.10.10:FF:000322">
    <property type="entry name" value="Probable disease resistance protein At1g63360"/>
    <property type="match status" value="1"/>
</dbReference>
<dbReference type="Gene3D" id="3.40.50.300">
    <property type="entry name" value="P-loop containing nucleotide triphosphate hydrolases"/>
    <property type="match status" value="1"/>
</dbReference>
<keyword evidence="2" id="KW-0433">Leucine-rich repeat</keyword>
<name>A0A8D9G3L5_BRACM</name>
<dbReference type="PANTHER" id="PTHR33463:SF220">
    <property type="entry name" value="NB-ARC DOMAIN-CONTAINING PROTEIN"/>
    <property type="match status" value="1"/>
</dbReference>
<evidence type="ECO:0000256" key="7">
    <source>
        <dbReference type="SAM" id="Coils"/>
    </source>
</evidence>
<evidence type="ECO:0000313" key="10">
    <source>
        <dbReference type="EMBL" id="CAG7868069.1"/>
    </source>
</evidence>
<dbReference type="Pfam" id="PF00931">
    <property type="entry name" value="NB-ARC"/>
    <property type="match status" value="1"/>
</dbReference>
<dbReference type="SMART" id="SM00382">
    <property type="entry name" value="AAA"/>
    <property type="match status" value="1"/>
</dbReference>
<organism evidence="9 11">
    <name type="scientific">Brassica campestris</name>
    <name type="common">Field mustard</name>
    <dbReference type="NCBI Taxonomy" id="3711"/>
    <lineage>
        <taxon>Eukaryota</taxon>
        <taxon>Viridiplantae</taxon>
        <taxon>Streptophyta</taxon>
        <taxon>Embryophyta</taxon>
        <taxon>Tracheophyta</taxon>
        <taxon>Spermatophyta</taxon>
        <taxon>Magnoliopsida</taxon>
        <taxon>eudicotyledons</taxon>
        <taxon>Gunneridae</taxon>
        <taxon>Pentapetalae</taxon>
        <taxon>rosids</taxon>
        <taxon>malvids</taxon>
        <taxon>Brassicales</taxon>
        <taxon>Brassicaceae</taxon>
        <taxon>Brassiceae</taxon>
        <taxon>Brassica</taxon>
    </lineage>
</organism>
<dbReference type="InterPro" id="IPR055414">
    <property type="entry name" value="LRR_R13L4/SHOC2-like"/>
</dbReference>
<dbReference type="PRINTS" id="PR00364">
    <property type="entry name" value="DISEASERSIST"/>
</dbReference>
<dbReference type="GO" id="GO:0005524">
    <property type="term" value="F:ATP binding"/>
    <property type="evidence" value="ECO:0007669"/>
    <property type="project" value="UniProtKB-KW"/>
</dbReference>
<dbReference type="Gramene" id="A06p03050.2_BraZ1">
    <property type="protein sequence ID" value="A06p03050.2_BraZ1.CDS.1"/>
    <property type="gene ID" value="A06g03050.2_BraZ1"/>
</dbReference>
<gene>
    <name evidence="9" type="ORF">BRAPAZ1V2_A06P03050.2</name>
    <name evidence="10" type="ORF">BRAPAZ1V2_A06P03090.2</name>
</gene>
<evidence type="ECO:0000256" key="5">
    <source>
        <dbReference type="ARBA" id="ARBA00022821"/>
    </source>
</evidence>
<dbReference type="FunFam" id="3.40.50.300:FF:001091">
    <property type="entry name" value="Probable disease resistance protein At1g61300"/>
    <property type="match status" value="1"/>
</dbReference>
<evidence type="ECO:0000256" key="4">
    <source>
        <dbReference type="ARBA" id="ARBA00022741"/>
    </source>
</evidence>
<dbReference type="InterPro" id="IPR032675">
    <property type="entry name" value="LRR_dom_sf"/>
</dbReference>
<reference evidence="9 11" key="1">
    <citation type="submission" date="2021-07" db="EMBL/GenBank/DDBJ databases">
        <authorList>
            <consortium name="Genoscope - CEA"/>
            <person name="William W."/>
        </authorList>
    </citation>
    <scope>NUCLEOTIDE SEQUENCE [LARGE SCALE GENOMIC DNA]</scope>
</reference>
<proteinExistence type="inferred from homology"/>
<evidence type="ECO:0000256" key="3">
    <source>
        <dbReference type="ARBA" id="ARBA00022737"/>
    </source>
</evidence>
<dbReference type="InterPro" id="IPR058922">
    <property type="entry name" value="WHD_DRP"/>
</dbReference>
<evidence type="ECO:0000313" key="11">
    <source>
        <dbReference type="Proteomes" id="UP000694005"/>
    </source>
</evidence>
<dbReference type="GO" id="GO:0006952">
    <property type="term" value="P:defense response"/>
    <property type="evidence" value="ECO:0007669"/>
    <property type="project" value="UniProtKB-KW"/>
</dbReference>
<keyword evidence="3" id="KW-0677">Repeat</keyword>
<dbReference type="InterPro" id="IPR027417">
    <property type="entry name" value="P-loop_NTPase"/>
</dbReference>
<dbReference type="Gene3D" id="1.10.10.10">
    <property type="entry name" value="Winged helix-like DNA-binding domain superfamily/Winged helix DNA-binding domain"/>
    <property type="match status" value="1"/>
</dbReference>